<keyword evidence="2" id="KW-0479">Metal-binding</keyword>
<dbReference type="GO" id="GO:0008270">
    <property type="term" value="F:zinc ion binding"/>
    <property type="evidence" value="ECO:0007669"/>
    <property type="project" value="UniProtKB-KW"/>
</dbReference>
<dbReference type="Proteomes" id="UP000035740">
    <property type="component" value="Unassembled WGS sequence"/>
</dbReference>
<keyword evidence="4" id="KW-0862">Zinc</keyword>
<dbReference type="OMA" id="FRTIECW"/>
<evidence type="ECO:0000313" key="8">
    <source>
        <dbReference type="Proteomes" id="UP000035740"/>
    </source>
</evidence>
<accession>A0A0J8BD87</accession>
<dbReference type="EMBL" id="KQ090287">
    <property type="protein sequence ID" value="KMS97927.1"/>
    <property type="molecule type" value="Genomic_DNA"/>
</dbReference>
<evidence type="ECO:0000256" key="1">
    <source>
        <dbReference type="ARBA" id="ARBA00004123"/>
    </source>
</evidence>
<protein>
    <recommendedName>
        <fullName evidence="9">hAT-like transposase RNase-H fold domain-containing protein</fullName>
    </recommendedName>
</protein>
<dbReference type="PANTHER" id="PTHR46481">
    <property type="entry name" value="ZINC FINGER BED DOMAIN-CONTAINING PROTEIN 4"/>
    <property type="match status" value="1"/>
</dbReference>
<dbReference type="InterPro" id="IPR052035">
    <property type="entry name" value="ZnF_BED_domain_contain"/>
</dbReference>
<dbReference type="SUPFAM" id="SSF53098">
    <property type="entry name" value="Ribonuclease H-like"/>
    <property type="match status" value="1"/>
</dbReference>
<evidence type="ECO:0008006" key="9">
    <source>
        <dbReference type="Google" id="ProtNLM"/>
    </source>
</evidence>
<evidence type="ECO:0000256" key="3">
    <source>
        <dbReference type="ARBA" id="ARBA00022771"/>
    </source>
</evidence>
<evidence type="ECO:0000256" key="2">
    <source>
        <dbReference type="ARBA" id="ARBA00022723"/>
    </source>
</evidence>
<keyword evidence="8" id="KW-1185">Reference proteome</keyword>
<dbReference type="PANTHER" id="PTHR46481:SF10">
    <property type="entry name" value="ZINC FINGER BED DOMAIN-CONTAINING PROTEIN 39"/>
    <property type="match status" value="1"/>
</dbReference>
<comment type="subcellular location">
    <subcellularLocation>
        <location evidence="1">Nucleus</location>
    </subcellularLocation>
</comment>
<name>A0A0J8BD87_BETVV</name>
<dbReference type="Gramene" id="KMS97927">
    <property type="protein sequence ID" value="KMS97927"/>
    <property type="gene ID" value="BVRB_4g097460"/>
</dbReference>
<evidence type="ECO:0000313" key="7">
    <source>
        <dbReference type="EMBL" id="KMS97927.1"/>
    </source>
</evidence>
<sequence>MGKQPVPKFKWKQGGGTGTLGRHLKEKHGMTADNVHVGGASDSVQGQLHGYFGKEPGGGKPFFYNRDAMIDGFSKYVILDELPFNHGESSNFEEWNRTFMQPQYRRIPRNTLKRHTQQLYYKYRGHLIEMFRTIECWVSLTCDTWTSFCHEPFICVTVHWVDDDWYLQKRIICFEAMDESHSGFNLKTRIMTSLKTFNLNRKVFSISLDNATANTKCIDYLKVDTELPLLIDGALLHVRCCDHILNLSVQEGI</sequence>
<evidence type="ECO:0000256" key="4">
    <source>
        <dbReference type="ARBA" id="ARBA00022833"/>
    </source>
</evidence>
<feature type="region of interest" description="Disordered" evidence="6">
    <location>
        <begin position="1"/>
        <end position="20"/>
    </location>
</feature>
<dbReference type="InterPro" id="IPR012337">
    <property type="entry name" value="RNaseH-like_sf"/>
</dbReference>
<gene>
    <name evidence="7" type="ORF">BVRB_4g097460</name>
</gene>
<organism evidence="7 8">
    <name type="scientific">Beta vulgaris subsp. vulgaris</name>
    <name type="common">Beet</name>
    <dbReference type="NCBI Taxonomy" id="3555"/>
    <lineage>
        <taxon>Eukaryota</taxon>
        <taxon>Viridiplantae</taxon>
        <taxon>Streptophyta</taxon>
        <taxon>Embryophyta</taxon>
        <taxon>Tracheophyta</taxon>
        <taxon>Spermatophyta</taxon>
        <taxon>Magnoliopsida</taxon>
        <taxon>eudicotyledons</taxon>
        <taxon>Gunneridae</taxon>
        <taxon>Pentapetalae</taxon>
        <taxon>Caryophyllales</taxon>
        <taxon>Chenopodiaceae</taxon>
        <taxon>Betoideae</taxon>
        <taxon>Beta</taxon>
    </lineage>
</organism>
<keyword evidence="3" id="KW-0863">Zinc-finger</keyword>
<dbReference type="AlphaFoldDB" id="A0A0J8BD87"/>
<evidence type="ECO:0000256" key="5">
    <source>
        <dbReference type="ARBA" id="ARBA00023242"/>
    </source>
</evidence>
<evidence type="ECO:0000256" key="6">
    <source>
        <dbReference type="SAM" id="MobiDB-lite"/>
    </source>
</evidence>
<reference evidence="7 8" key="1">
    <citation type="journal article" date="2014" name="Nature">
        <title>The genome of the recently domesticated crop plant sugar beet (Beta vulgaris).</title>
        <authorList>
            <person name="Dohm J.C."/>
            <person name="Minoche A.E."/>
            <person name="Holtgrawe D."/>
            <person name="Capella-Gutierrez S."/>
            <person name="Zakrzewski F."/>
            <person name="Tafer H."/>
            <person name="Rupp O."/>
            <person name="Sorensen T.R."/>
            <person name="Stracke R."/>
            <person name="Reinhardt R."/>
            <person name="Goesmann A."/>
            <person name="Kraft T."/>
            <person name="Schulz B."/>
            <person name="Stadler P.F."/>
            <person name="Schmidt T."/>
            <person name="Gabaldon T."/>
            <person name="Lehrach H."/>
            <person name="Weisshaar B."/>
            <person name="Himmelbauer H."/>
        </authorList>
    </citation>
    <scope>NUCLEOTIDE SEQUENCE [LARGE SCALE GENOMIC DNA]</scope>
    <source>
        <tissue evidence="7">Taproot</tissue>
    </source>
</reference>
<keyword evidence="5" id="KW-0539">Nucleus</keyword>
<dbReference type="GO" id="GO:0005634">
    <property type="term" value="C:nucleus"/>
    <property type="evidence" value="ECO:0007669"/>
    <property type="project" value="UniProtKB-SubCell"/>
</dbReference>
<dbReference type="OrthoDB" id="1666603at2759"/>
<proteinExistence type="predicted"/>